<reference evidence="3" key="1">
    <citation type="submission" date="2019-06" db="EMBL/GenBank/DDBJ databases">
        <title>Gordonia isolated from sludge of a wastewater treatment plant.</title>
        <authorList>
            <person name="Tamura T."/>
            <person name="Aoyama K."/>
            <person name="Kang Y."/>
            <person name="Saito S."/>
            <person name="Akiyama N."/>
            <person name="Yazawa K."/>
            <person name="Gonoi T."/>
            <person name="Mikami Y."/>
        </authorList>
    </citation>
    <scope>NUCLEOTIDE SEQUENCE [LARGE SCALE GENOMIC DNA]</scope>
    <source>
        <strain evidence="3">NBRC 107697</strain>
    </source>
</reference>
<dbReference type="RefSeq" id="WP_228460669.1">
    <property type="nucleotide sequence ID" value="NZ_BJOU01000001.1"/>
</dbReference>
<keyword evidence="1" id="KW-1133">Transmembrane helix</keyword>
<protein>
    <submittedName>
        <fullName evidence="2">Membrane protein</fullName>
    </submittedName>
</protein>
<feature type="transmembrane region" description="Helical" evidence="1">
    <location>
        <begin position="219"/>
        <end position="237"/>
    </location>
</feature>
<feature type="transmembrane region" description="Helical" evidence="1">
    <location>
        <begin position="376"/>
        <end position="395"/>
    </location>
</feature>
<comment type="caution">
    <text evidence="2">The sequence shown here is derived from an EMBL/GenBank/DDBJ whole genome shotgun (WGS) entry which is preliminary data.</text>
</comment>
<dbReference type="PANTHER" id="PTHR36840">
    <property type="entry name" value="BLL5714 PROTEIN"/>
    <property type="match status" value="1"/>
</dbReference>
<dbReference type="EMBL" id="BJOU01000001">
    <property type="protein sequence ID" value="GED96773.1"/>
    <property type="molecule type" value="Genomic_DNA"/>
</dbReference>
<feature type="transmembrane region" description="Helical" evidence="1">
    <location>
        <begin position="153"/>
        <end position="175"/>
    </location>
</feature>
<dbReference type="Pfam" id="PF06772">
    <property type="entry name" value="LtrA"/>
    <property type="match status" value="1"/>
</dbReference>
<gene>
    <name evidence="2" type="primary">ltrA</name>
    <name evidence="2" type="ORF">nbrc107697_08120</name>
</gene>
<accession>A0A7I9UV12</accession>
<dbReference type="AlphaFoldDB" id="A0A7I9UV12"/>
<dbReference type="PANTHER" id="PTHR36840:SF1">
    <property type="entry name" value="BLL5714 PROTEIN"/>
    <property type="match status" value="1"/>
</dbReference>
<keyword evidence="1" id="KW-0812">Transmembrane</keyword>
<name>A0A7I9UV12_9ACTN</name>
<keyword evidence="1" id="KW-0472">Membrane</keyword>
<feature type="transmembrane region" description="Helical" evidence="1">
    <location>
        <begin position="249"/>
        <end position="269"/>
    </location>
</feature>
<feature type="transmembrane region" description="Helical" evidence="1">
    <location>
        <begin position="90"/>
        <end position="113"/>
    </location>
</feature>
<dbReference type="Proteomes" id="UP000444980">
    <property type="component" value="Unassembled WGS sequence"/>
</dbReference>
<sequence length="400" mass="42898">MPLRSQLRRMIGRDPAEEGRAGSSLEIFYDLVFVVAFSVASTQLAHFVAEGHYRTATLGYLLATFSAIWAWINFAWFASAFDTDDWLFRLLALVQMLGIAIMAIGIPAVFTSIDAGEHPAITVMVIGYIVMRVGMVAQWVRAGLSSPDSRRTCFTYAVTTLVAQAGWVFLALAPLNLRDTLIGAVICVGVEIGGPWYAETKVQPTPWNPDHIAERYATLTVITLGEGVVGTVALLQALIERTGWSQQTIILGLTAMGVTFAMWWLYFLLPNGEALREFPQRCFGFGYGSIPLLMACAAVGAGLHVVALWIENESHISDFAVVGALALPVGVFSIGLLVINAYLTRGQEDGAILGWAAVAAVIPLVTGLVLAGAGLPLMLCAVVVCLTPVLPVLVVETVAD</sequence>
<feature type="transmembrane region" description="Helical" evidence="1">
    <location>
        <begin position="181"/>
        <end position="198"/>
    </location>
</feature>
<evidence type="ECO:0000256" key="1">
    <source>
        <dbReference type="SAM" id="Phobius"/>
    </source>
</evidence>
<feature type="transmembrane region" description="Helical" evidence="1">
    <location>
        <begin position="351"/>
        <end position="370"/>
    </location>
</feature>
<evidence type="ECO:0000313" key="2">
    <source>
        <dbReference type="EMBL" id="GED96773.1"/>
    </source>
</evidence>
<feature type="transmembrane region" description="Helical" evidence="1">
    <location>
        <begin position="290"/>
        <end position="310"/>
    </location>
</feature>
<evidence type="ECO:0000313" key="3">
    <source>
        <dbReference type="Proteomes" id="UP000444980"/>
    </source>
</evidence>
<feature type="transmembrane region" description="Helical" evidence="1">
    <location>
        <begin position="316"/>
        <end position="339"/>
    </location>
</feature>
<organism evidence="2 3">
    <name type="scientific">Gordonia crocea</name>
    <dbReference type="NCBI Taxonomy" id="589162"/>
    <lineage>
        <taxon>Bacteria</taxon>
        <taxon>Bacillati</taxon>
        <taxon>Actinomycetota</taxon>
        <taxon>Actinomycetes</taxon>
        <taxon>Mycobacteriales</taxon>
        <taxon>Gordoniaceae</taxon>
        <taxon>Gordonia</taxon>
    </lineage>
</organism>
<proteinExistence type="predicted"/>
<dbReference type="InterPro" id="IPR010640">
    <property type="entry name" value="Low_temperature_requirement_A"/>
</dbReference>
<keyword evidence="3" id="KW-1185">Reference proteome</keyword>
<feature type="transmembrane region" description="Helical" evidence="1">
    <location>
        <begin position="119"/>
        <end position="141"/>
    </location>
</feature>
<feature type="transmembrane region" description="Helical" evidence="1">
    <location>
        <begin position="27"/>
        <end position="46"/>
    </location>
</feature>
<feature type="transmembrane region" description="Helical" evidence="1">
    <location>
        <begin position="58"/>
        <end position="78"/>
    </location>
</feature>